<evidence type="ECO:0000313" key="3">
    <source>
        <dbReference type="Proteomes" id="UP001595443"/>
    </source>
</evidence>
<keyword evidence="2" id="KW-0966">Cell projection</keyword>
<comment type="caution">
    <text evidence="2">The sequence shown here is derived from an EMBL/GenBank/DDBJ whole genome shotgun (WGS) entry which is preliminary data.</text>
</comment>
<dbReference type="Proteomes" id="UP001595443">
    <property type="component" value="Unassembled WGS sequence"/>
</dbReference>
<keyword evidence="2" id="KW-0282">Flagellum</keyword>
<protein>
    <submittedName>
        <fullName evidence="2">Flagellar motor switch protein</fullName>
    </submittedName>
</protein>
<keyword evidence="1" id="KW-0472">Membrane</keyword>
<accession>A0ABV7AMR9</accession>
<gene>
    <name evidence="2" type="ORF">ACFOES_20775</name>
</gene>
<keyword evidence="2" id="KW-0969">Cilium</keyword>
<feature type="transmembrane region" description="Helical" evidence="1">
    <location>
        <begin position="6"/>
        <end position="24"/>
    </location>
</feature>
<evidence type="ECO:0000256" key="1">
    <source>
        <dbReference type="SAM" id="Phobius"/>
    </source>
</evidence>
<keyword evidence="1" id="KW-0812">Transmembrane</keyword>
<keyword evidence="3" id="KW-1185">Reference proteome</keyword>
<proteinExistence type="predicted"/>
<dbReference type="RefSeq" id="WP_377835597.1">
    <property type="nucleotide sequence ID" value="NZ_JBHRSK010000026.1"/>
</dbReference>
<sequence length="135" mass="14537">MGLWIDAVLVLLLAAMMGYGVYITRRLRRLMAVLTEMEPLVREFSAAVDKSEQSVSRMKRAAQDLTSAPAAVAAAAPAQAPAAEGAVTFSSRRRKPRAAAATGPIAGMTRVTGKADLVRSFFERGRMQGEVAQQW</sequence>
<evidence type="ECO:0000313" key="2">
    <source>
        <dbReference type="EMBL" id="MFC2970539.1"/>
    </source>
</evidence>
<name>A0ABV7AMR9_9RHOB</name>
<organism evidence="2 3">
    <name type="scientific">Acidimangrovimonas pyrenivorans</name>
    <dbReference type="NCBI Taxonomy" id="2030798"/>
    <lineage>
        <taxon>Bacteria</taxon>
        <taxon>Pseudomonadati</taxon>
        <taxon>Pseudomonadota</taxon>
        <taxon>Alphaproteobacteria</taxon>
        <taxon>Rhodobacterales</taxon>
        <taxon>Paracoccaceae</taxon>
        <taxon>Acidimangrovimonas</taxon>
    </lineage>
</organism>
<reference evidence="3" key="1">
    <citation type="journal article" date="2019" name="Int. J. Syst. Evol. Microbiol.">
        <title>The Global Catalogue of Microorganisms (GCM) 10K type strain sequencing project: providing services to taxonomists for standard genome sequencing and annotation.</title>
        <authorList>
            <consortium name="The Broad Institute Genomics Platform"/>
            <consortium name="The Broad Institute Genome Sequencing Center for Infectious Disease"/>
            <person name="Wu L."/>
            <person name="Ma J."/>
        </authorList>
    </citation>
    <scope>NUCLEOTIDE SEQUENCE [LARGE SCALE GENOMIC DNA]</scope>
    <source>
        <strain evidence="3">KCTC 62192</strain>
    </source>
</reference>
<keyword evidence="1" id="KW-1133">Transmembrane helix</keyword>
<dbReference type="EMBL" id="JBHRSK010000026">
    <property type="protein sequence ID" value="MFC2970539.1"/>
    <property type="molecule type" value="Genomic_DNA"/>
</dbReference>